<keyword evidence="2" id="KW-0808">Transferase</keyword>
<accession>G7E8W6</accession>
<dbReference type="HOGENOM" id="CLU_547556_0_0_1"/>
<reference evidence="5 6" key="1">
    <citation type="journal article" date="2011" name="J. Gen. Appl. Microbiol.">
        <title>Draft genome sequencing of the enigmatic basidiomycete Mixia osmundae.</title>
        <authorList>
            <person name="Nishida H."/>
            <person name="Nagatsuka Y."/>
            <person name="Sugiyama J."/>
        </authorList>
    </citation>
    <scope>NUCLEOTIDE SEQUENCE [LARGE SCALE GENOMIC DNA]</scope>
    <source>
        <strain evidence="6">CBS 9802 / IAM 14324 / JCM 22182 / KY 12970</strain>
    </source>
</reference>
<evidence type="ECO:0000313" key="5">
    <source>
        <dbReference type="EMBL" id="GAA99584.1"/>
    </source>
</evidence>
<feature type="transmembrane region" description="Helical" evidence="4">
    <location>
        <begin position="83"/>
        <end position="99"/>
    </location>
</feature>
<proteinExistence type="inferred from homology"/>
<dbReference type="RefSeq" id="XP_014568367.1">
    <property type="nucleotide sequence ID" value="XM_014712881.1"/>
</dbReference>
<dbReference type="InParanoid" id="G7E8W6"/>
<dbReference type="GO" id="GO:0000030">
    <property type="term" value="F:mannosyltransferase activity"/>
    <property type="evidence" value="ECO:0007669"/>
    <property type="project" value="TreeGrafter"/>
</dbReference>
<dbReference type="GO" id="GO:0051999">
    <property type="term" value="P:mannosyl-inositol phosphorylceramide biosynthetic process"/>
    <property type="evidence" value="ECO:0007669"/>
    <property type="project" value="TreeGrafter"/>
</dbReference>
<dbReference type="GO" id="GO:0016020">
    <property type="term" value="C:membrane"/>
    <property type="evidence" value="ECO:0007669"/>
    <property type="project" value="GOC"/>
</dbReference>
<dbReference type="Proteomes" id="UP000009131">
    <property type="component" value="Unassembled WGS sequence"/>
</dbReference>
<dbReference type="Gene3D" id="3.90.550.20">
    <property type="match status" value="1"/>
</dbReference>
<evidence type="ECO:0000256" key="2">
    <source>
        <dbReference type="ARBA" id="ARBA00022679"/>
    </source>
</evidence>
<keyword evidence="4" id="KW-0812">Transmembrane</keyword>
<protein>
    <recommendedName>
        <fullName evidence="7">Glycosyltransferase family 32 protein</fullName>
    </recommendedName>
</protein>
<dbReference type="PANTHER" id="PTHR32385">
    <property type="entry name" value="MANNOSYL PHOSPHORYLINOSITOL CERAMIDE SYNTHASE"/>
    <property type="match status" value="1"/>
</dbReference>
<keyword evidence="4" id="KW-0472">Membrane</keyword>
<dbReference type="InterPro" id="IPR051706">
    <property type="entry name" value="Glycosyltransferase_domain"/>
</dbReference>
<gene>
    <name evidence="5" type="primary">Mo06285</name>
    <name evidence="5" type="ORF">E5Q_06285</name>
</gene>
<dbReference type="InterPro" id="IPR007577">
    <property type="entry name" value="GlycoTrfase_DXD_sugar-bd_CS"/>
</dbReference>
<keyword evidence="6" id="KW-1185">Reference proteome</keyword>
<feature type="transmembrane region" description="Helical" evidence="4">
    <location>
        <begin position="383"/>
        <end position="409"/>
    </location>
</feature>
<feature type="region of interest" description="Disordered" evidence="3">
    <location>
        <begin position="1"/>
        <end position="35"/>
    </location>
</feature>
<dbReference type="OrthoDB" id="3647at2759"/>
<sequence>MSRVPRRFRQSVPSGRSKRQREKTGHGDAPTSGLLELGSLSCPTITWICPADKLTERTRSFDSDNRPDYEMTGSSKAMTPRKAAILALIAFSLLLAYFHEHVIALYKVTAVYYSWHWGNQSELSMQADGFDTTFARYNVGQTTSLPWDQTGPAVQPLRASEISSATDLIPPVLHHILLGMRESAMPDSWNQSRQSCMDMHHNWTTMLWDDDKATHFLTTHYPWFMRQYLGYRYVIQRADALRYFVLYHYGGVFLDLDLTCRRGLGPLRSFEVVMIGATPSGVSNGFMMAAPRHPFFAQLIKALPLYDLNFLVSYASIMFSTGPMFLSAEHLRYKHRSQLKYLTEPFHHLSGRVITPLFEHAGSSSWHQDDAKLIKRLLAWTSVYAVGLSIISGVLFAICVVVALSWAGWTGRIRWPVANQREALGMEGYEILPTHSRRSRQSLRPIITHGLRPPSRTQVSDDGEGVTYYDDLLDRRRQAQGDSSKPISAVDVPASFEP</sequence>
<evidence type="ECO:0000256" key="1">
    <source>
        <dbReference type="ARBA" id="ARBA00009003"/>
    </source>
</evidence>
<reference evidence="5 6" key="2">
    <citation type="journal article" date="2012" name="Open Biol.">
        <title>Characteristics of nucleosomes and linker DNA regions on the genome of the basidiomycete Mixia osmundae revealed by mono- and dinucleosome mapping.</title>
        <authorList>
            <person name="Nishida H."/>
            <person name="Kondo S."/>
            <person name="Matsumoto T."/>
            <person name="Suzuki Y."/>
            <person name="Yoshikawa H."/>
            <person name="Taylor T.D."/>
            <person name="Sugiyama J."/>
        </authorList>
    </citation>
    <scope>NUCLEOTIDE SEQUENCE [LARGE SCALE GENOMIC DNA]</scope>
    <source>
        <strain evidence="6">CBS 9802 / IAM 14324 / JCM 22182 / KY 12970</strain>
    </source>
</reference>
<dbReference type="InterPro" id="IPR029044">
    <property type="entry name" value="Nucleotide-diphossugar_trans"/>
</dbReference>
<dbReference type="AlphaFoldDB" id="G7E8W6"/>
<dbReference type="EMBL" id="BABT02000220">
    <property type="protein sequence ID" value="GAA99584.1"/>
    <property type="molecule type" value="Genomic_DNA"/>
</dbReference>
<comment type="similarity">
    <text evidence="1">Belongs to the glycosyltransferase 32 family.</text>
</comment>
<keyword evidence="4" id="KW-1133">Transmembrane helix</keyword>
<dbReference type="Pfam" id="PF04488">
    <property type="entry name" value="Gly_transf_sug"/>
    <property type="match status" value="1"/>
</dbReference>
<evidence type="ECO:0000256" key="4">
    <source>
        <dbReference type="SAM" id="Phobius"/>
    </source>
</evidence>
<organism evidence="5 6">
    <name type="scientific">Mixia osmundae (strain CBS 9802 / IAM 14324 / JCM 22182 / KY 12970)</name>
    <dbReference type="NCBI Taxonomy" id="764103"/>
    <lineage>
        <taxon>Eukaryota</taxon>
        <taxon>Fungi</taxon>
        <taxon>Dikarya</taxon>
        <taxon>Basidiomycota</taxon>
        <taxon>Pucciniomycotina</taxon>
        <taxon>Mixiomycetes</taxon>
        <taxon>Mixiales</taxon>
        <taxon>Mixiaceae</taxon>
        <taxon>Mixia</taxon>
    </lineage>
</organism>
<feature type="region of interest" description="Disordered" evidence="3">
    <location>
        <begin position="477"/>
        <end position="498"/>
    </location>
</feature>
<evidence type="ECO:0000256" key="3">
    <source>
        <dbReference type="SAM" id="MobiDB-lite"/>
    </source>
</evidence>
<evidence type="ECO:0008006" key="7">
    <source>
        <dbReference type="Google" id="ProtNLM"/>
    </source>
</evidence>
<comment type="caution">
    <text evidence="5">The sequence shown here is derived from an EMBL/GenBank/DDBJ whole genome shotgun (WGS) entry which is preliminary data.</text>
</comment>
<dbReference type="SUPFAM" id="SSF53448">
    <property type="entry name" value="Nucleotide-diphospho-sugar transferases"/>
    <property type="match status" value="1"/>
</dbReference>
<name>G7E8W6_MIXOS</name>
<dbReference type="eggNOG" id="ENOG502S0TG">
    <property type="taxonomic scope" value="Eukaryota"/>
</dbReference>
<evidence type="ECO:0000313" key="6">
    <source>
        <dbReference type="Proteomes" id="UP000009131"/>
    </source>
</evidence>
<dbReference type="PANTHER" id="PTHR32385:SF15">
    <property type="entry name" value="INOSITOL PHOSPHOCERAMIDE MANNOSYLTRANSFERASE 1"/>
    <property type="match status" value="1"/>
</dbReference>